<dbReference type="EMBL" id="CP009289">
    <property type="protein sequence ID" value="AIQ15273.1"/>
    <property type="molecule type" value="Genomic_DNA"/>
</dbReference>
<dbReference type="RefSeq" id="WP_042209812.1">
    <property type="nucleotide sequence ID" value="NZ_CP009289.1"/>
</dbReference>
<keyword evidence="1" id="KW-0812">Transmembrane</keyword>
<evidence type="ECO:0000313" key="2">
    <source>
        <dbReference type="EMBL" id="AIQ15273.1"/>
    </source>
</evidence>
<keyword evidence="2" id="KW-0614">Plasmid</keyword>
<name>A0A089HY08_PAEDU</name>
<feature type="transmembrane region" description="Helical" evidence="1">
    <location>
        <begin position="107"/>
        <end position="124"/>
    </location>
</feature>
<evidence type="ECO:0000313" key="3">
    <source>
        <dbReference type="Proteomes" id="UP000029409"/>
    </source>
</evidence>
<keyword evidence="3" id="KW-1185">Reference proteome</keyword>
<evidence type="ECO:0000256" key="1">
    <source>
        <dbReference type="SAM" id="Phobius"/>
    </source>
</evidence>
<accession>A0A089HY08</accession>
<dbReference type="KEGG" id="pdu:PDUR_28015"/>
<keyword evidence="1" id="KW-1133">Transmembrane helix</keyword>
<geneLocation type="plasmid" evidence="3"/>
<dbReference type="AlphaFoldDB" id="A0A089HY08"/>
<protein>
    <submittedName>
        <fullName evidence="2">Uncharacterized protein</fullName>
    </submittedName>
</protein>
<gene>
    <name evidence="2" type="ORF">PDUR_28015</name>
</gene>
<sequence>MLFAAKQEPYEPQDTLMIFKEDGTADLAAVTEINDERLYAENSVTSYSVPVGDYKAFTGRKGRIFLCGAELDAASDYQRIAALERSTVLRQITHFQGDPPIPSSKPIGRYILIGVAVMIFLIILKAV</sequence>
<dbReference type="eggNOG" id="ENOG5032NBT">
    <property type="taxonomic scope" value="Bacteria"/>
</dbReference>
<proteinExistence type="predicted"/>
<dbReference type="Proteomes" id="UP000029409">
    <property type="component" value="Plasmid unnamed"/>
</dbReference>
<dbReference type="OrthoDB" id="2629123at2"/>
<keyword evidence="1" id="KW-0472">Membrane</keyword>
<organism evidence="2 3">
    <name type="scientific">Paenibacillus durus</name>
    <name type="common">Paenibacillus azotofixans</name>
    <dbReference type="NCBI Taxonomy" id="44251"/>
    <lineage>
        <taxon>Bacteria</taxon>
        <taxon>Bacillati</taxon>
        <taxon>Bacillota</taxon>
        <taxon>Bacilli</taxon>
        <taxon>Bacillales</taxon>
        <taxon>Paenibacillaceae</taxon>
        <taxon>Paenibacillus</taxon>
    </lineage>
</organism>
<reference evidence="2 3" key="1">
    <citation type="submission" date="2014-08" db="EMBL/GenBank/DDBJ databases">
        <title>Comparative genomics of the Paenibacillus odorifer group.</title>
        <authorList>
            <person name="den Bakker H.C."/>
            <person name="Tsai Y.-C."/>
            <person name="Martin N."/>
            <person name="Korlach J."/>
            <person name="Wiedmann M."/>
        </authorList>
    </citation>
    <scope>NUCLEOTIDE SEQUENCE [LARGE SCALE GENOMIC DNA]</scope>
    <source>
        <strain evidence="2 3">DSM 1735</strain>
        <plasmid evidence="3">Plasmid</plasmid>
    </source>
</reference>